<feature type="region of interest" description="Disordered" evidence="4">
    <location>
        <begin position="246"/>
        <end position="269"/>
    </location>
</feature>
<feature type="domain" description="PRP1 splicing factor N-terminal" evidence="5">
    <location>
        <begin position="141"/>
        <end position="254"/>
    </location>
</feature>
<dbReference type="PANTHER" id="PTHR11246">
    <property type="entry name" value="PRE-MRNA SPLICING FACTOR"/>
    <property type="match status" value="1"/>
</dbReference>
<gene>
    <name evidence="6" type="ORF">RJ640_019766</name>
</gene>
<dbReference type="PANTHER" id="PTHR11246:SF1">
    <property type="entry name" value="PRE-MRNA-PROCESSING FACTOR 6"/>
    <property type="match status" value="1"/>
</dbReference>
<organism evidence="6 7">
    <name type="scientific">Escallonia rubra</name>
    <dbReference type="NCBI Taxonomy" id="112253"/>
    <lineage>
        <taxon>Eukaryota</taxon>
        <taxon>Viridiplantae</taxon>
        <taxon>Streptophyta</taxon>
        <taxon>Embryophyta</taxon>
        <taxon>Tracheophyta</taxon>
        <taxon>Spermatophyta</taxon>
        <taxon>Magnoliopsida</taxon>
        <taxon>eudicotyledons</taxon>
        <taxon>Gunneridae</taxon>
        <taxon>Pentapetalae</taxon>
        <taxon>asterids</taxon>
        <taxon>campanulids</taxon>
        <taxon>Escalloniales</taxon>
        <taxon>Escalloniaceae</taxon>
        <taxon>Escallonia</taxon>
    </lineage>
</organism>
<feature type="region of interest" description="Disordered" evidence="4">
    <location>
        <begin position="100"/>
        <end position="136"/>
    </location>
</feature>
<keyword evidence="7" id="KW-1185">Reference proteome</keyword>
<dbReference type="InterPro" id="IPR011990">
    <property type="entry name" value="TPR-like_helical_dom_sf"/>
</dbReference>
<evidence type="ECO:0000256" key="3">
    <source>
        <dbReference type="ARBA" id="ARBA00023242"/>
    </source>
</evidence>
<evidence type="ECO:0000256" key="1">
    <source>
        <dbReference type="ARBA" id="ARBA00004123"/>
    </source>
</evidence>
<dbReference type="AlphaFoldDB" id="A0AA88QZH0"/>
<dbReference type="GO" id="GO:0071013">
    <property type="term" value="C:catalytic step 2 spliceosome"/>
    <property type="evidence" value="ECO:0007669"/>
    <property type="project" value="TreeGrafter"/>
</dbReference>
<dbReference type="GO" id="GO:0080188">
    <property type="term" value="P:gene silencing by siRNA-directed DNA methylation"/>
    <property type="evidence" value="ECO:0007669"/>
    <property type="project" value="TreeGrafter"/>
</dbReference>
<dbReference type="GO" id="GO:2000636">
    <property type="term" value="P:positive regulation of primary miRNA processing"/>
    <property type="evidence" value="ECO:0007669"/>
    <property type="project" value="TreeGrafter"/>
</dbReference>
<evidence type="ECO:0000259" key="5">
    <source>
        <dbReference type="Pfam" id="PF06424"/>
    </source>
</evidence>
<sequence>MVVVSWPNVKSVDLNLDPETTSLKTLKLEIQQKLADIPPVFQRISCSGRTFIGVPQTILIAELGVKRNSTLTLETILFEFAPRGSILRLVEYSVQRRRNRLTRSQGSKAAMVEKAPHNDEDSKRPPYSSLSQSKDDEAVVVEKAAHNDDEDSKCLHSRLTKSNGNKIVVVEKAAQNDDEDIKQAINEIAAIDQAASWMESRRKSMREARMKQDLDNYRAPNPSFERQFADLRGDLHAISPQEWEDIPETEDSSLRTKNKRKLQTDQTPAVDKGQIFSQMLDSLPSSITSTTAVDPKSYLNELDGMRIASAAKMSEIRKAMLIIEAYVSNNPKNRYGWIVGARLEEEAGRIEAARQLIKKGCQECPKSEEIWLEACRLSSNDEAKAVILEGLKRVPNSEKLWMLAADLECDDASKVRVLTKGLEEVPDSVRLRQAVEGLAGME</sequence>
<protein>
    <recommendedName>
        <fullName evidence="5">PRP1 splicing factor N-terminal domain-containing protein</fullName>
    </recommendedName>
</protein>
<dbReference type="Gene3D" id="1.25.40.10">
    <property type="entry name" value="Tetratricopeptide repeat domain"/>
    <property type="match status" value="1"/>
</dbReference>
<reference evidence="6" key="1">
    <citation type="submission" date="2022-12" db="EMBL/GenBank/DDBJ databases">
        <title>Draft genome assemblies for two species of Escallonia (Escalloniales).</title>
        <authorList>
            <person name="Chanderbali A."/>
            <person name="Dervinis C."/>
            <person name="Anghel I."/>
            <person name="Soltis D."/>
            <person name="Soltis P."/>
            <person name="Zapata F."/>
        </authorList>
    </citation>
    <scope>NUCLEOTIDE SEQUENCE</scope>
    <source>
        <strain evidence="6">UCBG92.1500</strain>
        <tissue evidence="6">Leaf</tissue>
    </source>
</reference>
<comment type="caution">
    <text evidence="6">The sequence shown here is derived from an EMBL/GenBank/DDBJ whole genome shotgun (WGS) entry which is preliminary data.</text>
</comment>
<dbReference type="InterPro" id="IPR010491">
    <property type="entry name" value="PRP1_N"/>
</dbReference>
<comment type="subcellular location">
    <subcellularLocation>
        <location evidence="1">Nucleus</location>
    </subcellularLocation>
</comment>
<dbReference type="Pfam" id="PF13428">
    <property type="entry name" value="TPR_14"/>
    <property type="match status" value="1"/>
</dbReference>
<dbReference type="EMBL" id="JAVXUO010002092">
    <property type="protein sequence ID" value="KAK2976283.1"/>
    <property type="molecule type" value="Genomic_DNA"/>
</dbReference>
<proteinExistence type="predicted"/>
<evidence type="ECO:0000256" key="2">
    <source>
        <dbReference type="ARBA" id="ARBA00022737"/>
    </source>
</evidence>
<dbReference type="GO" id="GO:0000244">
    <property type="term" value="P:spliceosomal tri-snRNP complex assembly"/>
    <property type="evidence" value="ECO:0007669"/>
    <property type="project" value="TreeGrafter"/>
</dbReference>
<dbReference type="InterPro" id="IPR045075">
    <property type="entry name" value="Syf1-like"/>
</dbReference>
<dbReference type="GO" id="GO:0046540">
    <property type="term" value="C:U4/U6 x U5 tri-snRNP complex"/>
    <property type="evidence" value="ECO:0007669"/>
    <property type="project" value="TreeGrafter"/>
</dbReference>
<keyword evidence="2" id="KW-0677">Repeat</keyword>
<evidence type="ECO:0000256" key="4">
    <source>
        <dbReference type="SAM" id="MobiDB-lite"/>
    </source>
</evidence>
<dbReference type="Proteomes" id="UP001187471">
    <property type="component" value="Unassembled WGS sequence"/>
</dbReference>
<name>A0AA88QZH0_9ASTE</name>
<feature type="compositionally biased region" description="Basic and acidic residues" evidence="4">
    <location>
        <begin position="114"/>
        <end position="124"/>
    </location>
</feature>
<accession>A0AA88QZH0</accession>
<keyword evidence="3" id="KW-0539">Nucleus</keyword>
<dbReference type="Pfam" id="PF06424">
    <property type="entry name" value="PRP1_N"/>
    <property type="match status" value="1"/>
</dbReference>
<evidence type="ECO:0000313" key="6">
    <source>
        <dbReference type="EMBL" id="KAK2976283.1"/>
    </source>
</evidence>
<dbReference type="SUPFAM" id="SSF48452">
    <property type="entry name" value="TPR-like"/>
    <property type="match status" value="1"/>
</dbReference>
<evidence type="ECO:0000313" key="7">
    <source>
        <dbReference type="Proteomes" id="UP001187471"/>
    </source>
</evidence>